<name>A0A1M5G3Q4_9SPHI</name>
<dbReference type="InterPro" id="IPR037066">
    <property type="entry name" value="Plug_dom_sf"/>
</dbReference>
<dbReference type="PANTHER" id="PTHR40980">
    <property type="entry name" value="PLUG DOMAIN-CONTAINING PROTEIN"/>
    <property type="match status" value="1"/>
</dbReference>
<dbReference type="InterPro" id="IPR008969">
    <property type="entry name" value="CarboxyPept-like_regulatory"/>
</dbReference>
<keyword evidence="5" id="KW-0675">Receptor</keyword>
<dbReference type="PANTHER" id="PTHR40980:SF4">
    <property type="entry name" value="TONB-DEPENDENT RECEPTOR-LIKE BETA-BARREL DOMAIN-CONTAINING PROTEIN"/>
    <property type="match status" value="1"/>
</dbReference>
<dbReference type="Gene3D" id="2.170.130.10">
    <property type="entry name" value="TonB-dependent receptor, plug domain"/>
    <property type="match status" value="1"/>
</dbReference>
<dbReference type="Gene3D" id="2.40.170.20">
    <property type="entry name" value="TonB-dependent receptor, beta-barrel domain"/>
    <property type="match status" value="1"/>
</dbReference>
<evidence type="ECO:0000256" key="2">
    <source>
        <dbReference type="ARBA" id="ARBA00023136"/>
    </source>
</evidence>
<dbReference type="OrthoDB" id="606851at2"/>
<evidence type="ECO:0000256" key="3">
    <source>
        <dbReference type="ARBA" id="ARBA00023237"/>
    </source>
</evidence>
<dbReference type="STRING" id="288992.SAMN04488522_10442"/>
<evidence type="ECO:0000313" key="5">
    <source>
        <dbReference type="EMBL" id="SHF98353.1"/>
    </source>
</evidence>
<sequence>MKLLFYIMFLFPLTGAAQIFISGKVSDRNKMPIPFVNVVIKQDSSLIAQTTTDTLGNYRLKINKAVSHDLFFQDINFKRQRLSLLISKDTIVNVELEEISNKLNEVMISSRKNLIERKADKYVIDVASSVTAMGGDAFTLLGKTPGIRTSSREIGLVGKSGVIVTIDDKVLQLSGEDLVSFLKTIPSSDIAKIEVITNPSASYEAQGSSGILNILTKKNSQEGYNATVNLSYKQHRYASFNENASLVVNKGRWSFNGGLSLASGTDLERNGIDTYYPGQTWYLQGTGIDKNNSFNSNLDIQYRLSNQTQVNFSYSSANKKSDKKTNYTTNIFNINQHLDSISNGITALDRKNRQSLFGFQLKHNFDSDGKSLAVVAEWLDRAENRNQNLWSQNYLNFAENQLGSRSEARSENKAGLGVFTINTELKLPFDGYELSVGGKATFINLRNNSQIFEGMNGQYVFNASQSPVSTYKENRQAVFSDLKKTFDKWKFQLGLRMEYTQTRGLSEAIQQTSFQKDYLQLFPSLGIGYSLNENNNFDLTYGRRIDRPGFRLLNPFRVYVNAYDYWEGNPFLRPSLTNNLDISHTFHQTFITTFSYSNTKDNFEQIAVFQPDNVVAHQALNYMNTSLYQLMLTKSIRTAGWLESNVQLQGFYKENLAKISAISDTKLKGWYFMINNQIMFNEAKTISAELNFWYQSSNIALEAVYRKQYNLDLGLKFLLFKKDLSVGLNVSDLLKSNSQRFSTRVNAIHQNFYNYWEPRFFRLALQYKFGNKKIKHEKLNPSNSEEDRR</sequence>
<keyword evidence="2" id="KW-0472">Membrane</keyword>
<dbReference type="InterPro" id="IPR041700">
    <property type="entry name" value="OMP_b-brl_3"/>
</dbReference>
<organism evidence="5 6">
    <name type="scientific">Pedobacter caeni</name>
    <dbReference type="NCBI Taxonomy" id="288992"/>
    <lineage>
        <taxon>Bacteria</taxon>
        <taxon>Pseudomonadati</taxon>
        <taxon>Bacteroidota</taxon>
        <taxon>Sphingobacteriia</taxon>
        <taxon>Sphingobacteriales</taxon>
        <taxon>Sphingobacteriaceae</taxon>
        <taxon>Pedobacter</taxon>
    </lineage>
</organism>
<dbReference type="Gene3D" id="2.60.40.1120">
    <property type="entry name" value="Carboxypeptidase-like, regulatory domain"/>
    <property type="match status" value="1"/>
</dbReference>
<dbReference type="Proteomes" id="UP000184287">
    <property type="component" value="Unassembled WGS sequence"/>
</dbReference>
<keyword evidence="3" id="KW-0998">Cell outer membrane</keyword>
<protein>
    <submittedName>
        <fullName evidence="5">Outer membrane receptor proteins, mostly Fe transport</fullName>
    </submittedName>
</protein>
<dbReference type="InterPro" id="IPR036942">
    <property type="entry name" value="Beta-barrel_TonB_sf"/>
</dbReference>
<comment type="subcellular location">
    <subcellularLocation>
        <location evidence="1">Cell outer membrane</location>
    </subcellularLocation>
</comment>
<dbReference type="Pfam" id="PF13715">
    <property type="entry name" value="CarbopepD_reg_2"/>
    <property type="match status" value="1"/>
</dbReference>
<feature type="domain" description="Outer membrane protein beta-barrel" evidence="4">
    <location>
        <begin position="363"/>
        <end position="767"/>
    </location>
</feature>
<dbReference type="RefSeq" id="WP_073232789.1">
    <property type="nucleotide sequence ID" value="NZ_FQUQ01000004.1"/>
</dbReference>
<evidence type="ECO:0000259" key="4">
    <source>
        <dbReference type="Pfam" id="PF14905"/>
    </source>
</evidence>
<dbReference type="AlphaFoldDB" id="A0A1M5G3Q4"/>
<keyword evidence="6" id="KW-1185">Reference proteome</keyword>
<evidence type="ECO:0000256" key="1">
    <source>
        <dbReference type="ARBA" id="ARBA00004442"/>
    </source>
</evidence>
<accession>A0A1M5G3Q4</accession>
<proteinExistence type="predicted"/>
<dbReference type="SUPFAM" id="SSF56935">
    <property type="entry name" value="Porins"/>
    <property type="match status" value="1"/>
</dbReference>
<dbReference type="SUPFAM" id="SSF49464">
    <property type="entry name" value="Carboxypeptidase regulatory domain-like"/>
    <property type="match status" value="1"/>
</dbReference>
<gene>
    <name evidence="5" type="ORF">SAMN04488522_10442</name>
</gene>
<dbReference type="EMBL" id="FQUQ01000004">
    <property type="protein sequence ID" value="SHF98353.1"/>
    <property type="molecule type" value="Genomic_DNA"/>
</dbReference>
<reference evidence="6" key="1">
    <citation type="submission" date="2016-11" db="EMBL/GenBank/DDBJ databases">
        <authorList>
            <person name="Varghese N."/>
            <person name="Submissions S."/>
        </authorList>
    </citation>
    <scope>NUCLEOTIDE SEQUENCE [LARGE SCALE GENOMIC DNA]</scope>
    <source>
        <strain evidence="6">DSM 16990</strain>
    </source>
</reference>
<dbReference type="Pfam" id="PF14905">
    <property type="entry name" value="OMP_b-brl_3"/>
    <property type="match status" value="1"/>
</dbReference>
<dbReference type="GO" id="GO:0009279">
    <property type="term" value="C:cell outer membrane"/>
    <property type="evidence" value="ECO:0007669"/>
    <property type="project" value="UniProtKB-SubCell"/>
</dbReference>
<evidence type="ECO:0000313" key="6">
    <source>
        <dbReference type="Proteomes" id="UP000184287"/>
    </source>
</evidence>